<protein>
    <submittedName>
        <fullName evidence="1">Uncharacterized protein</fullName>
    </submittedName>
</protein>
<dbReference type="EMBL" id="JACXBF010000058">
    <property type="protein sequence ID" value="MBD2799264.1"/>
    <property type="molecule type" value="Genomic_DNA"/>
</dbReference>
<name>A0AAW3YQ70_9GAMM</name>
<accession>A0AAW3YQ70</accession>
<proteinExistence type="predicted"/>
<dbReference type="RefSeq" id="WP_176553604.1">
    <property type="nucleotide sequence ID" value="NZ_CAWNPE010000001.1"/>
</dbReference>
<dbReference type="AlphaFoldDB" id="A0AAW3YQ70"/>
<comment type="caution">
    <text evidence="1">The sequence shown here is derived from an EMBL/GenBank/DDBJ whole genome shotgun (WGS) entry which is preliminary data.</text>
</comment>
<dbReference type="Proteomes" id="UP001193920">
    <property type="component" value="Unassembled WGS sequence"/>
</dbReference>
<reference evidence="1" key="2">
    <citation type="journal article" date="2024" name="Toxins">
        <title>Genome Sequence Analysis of Native Xenorhabdus Strains Isolated from Entomopathogenic Nematodes in Argentina.</title>
        <authorList>
            <person name="Palma L."/>
            <person name="Frizzo L."/>
            <person name="Kaiser S."/>
            <person name="Berry C."/>
            <person name="Caballero P."/>
            <person name="Bode H.B."/>
            <person name="Del Valle E.E."/>
        </authorList>
    </citation>
    <scope>NUCLEOTIDE SEQUENCE</scope>
    <source>
        <strain evidence="1">M</strain>
    </source>
</reference>
<sequence>MLCMLRQISPLKRSKRIVSTPHDAFLDLVCSGRIDEANSVRLAIADQYIVSANQIILR</sequence>
<gene>
    <name evidence="1" type="ORF">ID854_02000</name>
</gene>
<dbReference type="GeneID" id="97126990"/>
<evidence type="ECO:0000313" key="1">
    <source>
        <dbReference type="EMBL" id="MBD2799264.1"/>
    </source>
</evidence>
<reference evidence="1" key="1">
    <citation type="submission" date="2020-09" db="EMBL/GenBank/DDBJ databases">
        <authorList>
            <person name="Palma L."/>
            <person name="Caballero P."/>
            <person name="Berry C."/>
            <person name="Del Valle E."/>
        </authorList>
    </citation>
    <scope>NUCLEOTIDE SEQUENCE</scope>
    <source>
        <strain evidence="1">M</strain>
    </source>
</reference>
<organism evidence="1">
    <name type="scientific">Xenorhabdus szentirmaii</name>
    <dbReference type="NCBI Taxonomy" id="290112"/>
    <lineage>
        <taxon>Bacteria</taxon>
        <taxon>Pseudomonadati</taxon>
        <taxon>Pseudomonadota</taxon>
        <taxon>Gammaproteobacteria</taxon>
        <taxon>Enterobacterales</taxon>
        <taxon>Morganellaceae</taxon>
        <taxon>Xenorhabdus</taxon>
    </lineage>
</organism>